<dbReference type="GO" id="GO:0006355">
    <property type="term" value="P:regulation of DNA-templated transcription"/>
    <property type="evidence" value="ECO:0007669"/>
    <property type="project" value="InterPro"/>
</dbReference>
<protein>
    <submittedName>
        <fullName evidence="1">Putative DNA-binding transcriptional regulator AlpA</fullName>
    </submittedName>
</protein>
<dbReference type="EMBL" id="JACIFZ010000005">
    <property type="protein sequence ID" value="MBB4223449.1"/>
    <property type="molecule type" value="Genomic_DNA"/>
</dbReference>
<dbReference type="Pfam" id="PF11112">
    <property type="entry name" value="PyocinActivator"/>
    <property type="match status" value="1"/>
</dbReference>
<dbReference type="Proteomes" id="UP000524450">
    <property type="component" value="Unassembled WGS sequence"/>
</dbReference>
<proteinExistence type="predicted"/>
<keyword evidence="1" id="KW-0238">DNA-binding</keyword>
<sequence>MLVNSPVLRLDEVADLLNLNVRSLQNKIYRGEVPFPMFKMLKSGSWVAHVSDVARYIDEQWSEARVALELLHKR</sequence>
<comment type="caution">
    <text evidence="1">The sequence shown here is derived from an EMBL/GenBank/DDBJ whole genome shotgun (WGS) entry which is preliminary data.</text>
</comment>
<reference evidence="1 2" key="1">
    <citation type="submission" date="2020-08" db="EMBL/GenBank/DDBJ databases">
        <title>Genomic Encyclopedia of Type Strains, Phase IV (KMG-V): Genome sequencing to study the core and pangenomes of soil and plant-associated prokaryotes.</title>
        <authorList>
            <person name="Whitman W."/>
        </authorList>
    </citation>
    <scope>NUCLEOTIDE SEQUENCE [LARGE SCALE GENOMIC DNA]</scope>
    <source>
        <strain evidence="1 2">34/80</strain>
    </source>
</reference>
<dbReference type="InterPro" id="IPR020518">
    <property type="entry name" value="Tscrpt_reg_PrtN"/>
</dbReference>
<accession>A0A840FVH3</accession>
<dbReference type="GO" id="GO:0003677">
    <property type="term" value="F:DNA binding"/>
    <property type="evidence" value="ECO:0007669"/>
    <property type="project" value="UniProtKB-KW"/>
</dbReference>
<evidence type="ECO:0000313" key="2">
    <source>
        <dbReference type="Proteomes" id="UP000524450"/>
    </source>
</evidence>
<organism evidence="1 2">
    <name type="scientific">Variovorax guangxiensis</name>
    <dbReference type="NCBI Taxonomy" id="1775474"/>
    <lineage>
        <taxon>Bacteria</taxon>
        <taxon>Pseudomonadati</taxon>
        <taxon>Pseudomonadota</taxon>
        <taxon>Betaproteobacteria</taxon>
        <taxon>Burkholderiales</taxon>
        <taxon>Comamonadaceae</taxon>
        <taxon>Variovorax</taxon>
    </lineage>
</organism>
<evidence type="ECO:0000313" key="1">
    <source>
        <dbReference type="EMBL" id="MBB4223449.1"/>
    </source>
</evidence>
<name>A0A840FVH3_9BURK</name>
<dbReference type="AlphaFoldDB" id="A0A840FVH3"/>
<gene>
    <name evidence="1" type="ORF">GGD71_004235</name>
</gene>